<organism evidence="1 2">
    <name type="scientific">Legionella beliardensis</name>
    <dbReference type="NCBI Taxonomy" id="91822"/>
    <lineage>
        <taxon>Bacteria</taxon>
        <taxon>Pseudomonadati</taxon>
        <taxon>Pseudomonadota</taxon>
        <taxon>Gammaproteobacteria</taxon>
        <taxon>Legionellales</taxon>
        <taxon>Legionellaceae</taxon>
        <taxon>Legionella</taxon>
    </lineage>
</organism>
<dbReference type="EMBL" id="UGNV01000001">
    <property type="protein sequence ID" value="STX28848.1"/>
    <property type="molecule type" value="Genomic_DNA"/>
</dbReference>
<dbReference type="AlphaFoldDB" id="A0A378I0Y3"/>
<sequence>MQLIELFLPVYDNNNKKIPADLFKQTYDELIDEFGGLTAYTRAPMQGFWQKENDKVVKDELIIYEVMDDHFSSKWWHNYRTCLETRFKQERLIIRTHAIKLL</sequence>
<dbReference type="RefSeq" id="WP_115302561.1">
    <property type="nucleotide sequence ID" value="NZ_CAAAHO010000001.1"/>
</dbReference>
<proteinExistence type="predicted"/>
<accession>A0A378I0Y3</accession>
<gene>
    <name evidence="1" type="ORF">NCTC13315_01382</name>
</gene>
<protein>
    <recommendedName>
        <fullName evidence="3">DUF1330 domain-containing protein</fullName>
    </recommendedName>
</protein>
<keyword evidence="2" id="KW-1185">Reference proteome</keyword>
<evidence type="ECO:0008006" key="3">
    <source>
        <dbReference type="Google" id="ProtNLM"/>
    </source>
</evidence>
<evidence type="ECO:0000313" key="1">
    <source>
        <dbReference type="EMBL" id="STX28848.1"/>
    </source>
</evidence>
<name>A0A378I0Y3_9GAMM</name>
<dbReference type="Proteomes" id="UP000254968">
    <property type="component" value="Unassembled WGS sequence"/>
</dbReference>
<dbReference type="OrthoDB" id="8778976at2"/>
<reference evidence="1 2" key="1">
    <citation type="submission" date="2018-06" db="EMBL/GenBank/DDBJ databases">
        <authorList>
            <consortium name="Pathogen Informatics"/>
            <person name="Doyle S."/>
        </authorList>
    </citation>
    <scope>NUCLEOTIDE SEQUENCE [LARGE SCALE GENOMIC DNA]</scope>
    <source>
        <strain evidence="1 2">NCTC13315</strain>
    </source>
</reference>
<evidence type="ECO:0000313" key="2">
    <source>
        <dbReference type="Proteomes" id="UP000254968"/>
    </source>
</evidence>